<organism evidence="7 8">
    <name type="scientific">Emericellopsis cladophorae</name>
    <dbReference type="NCBI Taxonomy" id="2686198"/>
    <lineage>
        <taxon>Eukaryota</taxon>
        <taxon>Fungi</taxon>
        <taxon>Dikarya</taxon>
        <taxon>Ascomycota</taxon>
        <taxon>Pezizomycotina</taxon>
        <taxon>Sordariomycetes</taxon>
        <taxon>Hypocreomycetidae</taxon>
        <taxon>Hypocreales</taxon>
        <taxon>Bionectriaceae</taxon>
        <taxon>Emericellopsis</taxon>
    </lineage>
</organism>
<feature type="transmembrane region" description="Helical" evidence="6">
    <location>
        <begin position="30"/>
        <end position="52"/>
    </location>
</feature>
<evidence type="ECO:0000256" key="5">
    <source>
        <dbReference type="ARBA" id="ARBA00023136"/>
    </source>
</evidence>
<evidence type="ECO:0000313" key="7">
    <source>
        <dbReference type="EMBL" id="KAI6783013.1"/>
    </source>
</evidence>
<accession>A0A9P9Y3M4</accession>
<dbReference type="Pfam" id="PF01679">
    <property type="entry name" value="Pmp3"/>
    <property type="match status" value="1"/>
</dbReference>
<reference evidence="7" key="2">
    <citation type="submission" date="2022-07" db="EMBL/GenBank/DDBJ databases">
        <authorList>
            <person name="Goncalves M.F.M."/>
            <person name="Hilario S."/>
            <person name="Van De Peer Y."/>
            <person name="Esteves A.C."/>
            <person name="Alves A."/>
        </authorList>
    </citation>
    <scope>NUCLEOTIDE SEQUENCE</scope>
    <source>
        <strain evidence="7">MUM 19.33</strain>
    </source>
</reference>
<dbReference type="AlphaFoldDB" id="A0A9P9Y3M4"/>
<dbReference type="Proteomes" id="UP001055219">
    <property type="component" value="Unassembled WGS sequence"/>
</dbReference>
<comment type="subcellular location">
    <subcellularLocation>
        <location evidence="1">Membrane</location>
    </subcellularLocation>
</comment>
<evidence type="ECO:0000256" key="6">
    <source>
        <dbReference type="SAM" id="Phobius"/>
    </source>
</evidence>
<keyword evidence="5 6" id="KW-0472">Membrane</keyword>
<evidence type="ECO:0000256" key="2">
    <source>
        <dbReference type="ARBA" id="ARBA00009530"/>
    </source>
</evidence>
<dbReference type="GO" id="GO:0016020">
    <property type="term" value="C:membrane"/>
    <property type="evidence" value="ECO:0007669"/>
    <property type="project" value="UniProtKB-SubCell"/>
</dbReference>
<dbReference type="EMBL" id="JAGIXG020000010">
    <property type="protein sequence ID" value="KAI6783013.1"/>
    <property type="molecule type" value="Genomic_DNA"/>
</dbReference>
<evidence type="ECO:0000256" key="1">
    <source>
        <dbReference type="ARBA" id="ARBA00004370"/>
    </source>
</evidence>
<dbReference type="OrthoDB" id="2152119at2759"/>
<comment type="similarity">
    <text evidence="2">Belongs to the UPF0057 (PMP3) family.</text>
</comment>
<proteinExistence type="inferred from homology"/>
<name>A0A9P9Y3M4_9HYPO</name>
<dbReference type="InterPro" id="IPR000612">
    <property type="entry name" value="PMP3"/>
</dbReference>
<evidence type="ECO:0000313" key="8">
    <source>
        <dbReference type="Proteomes" id="UP001055219"/>
    </source>
</evidence>
<keyword evidence="4 6" id="KW-1133">Transmembrane helix</keyword>
<keyword evidence="8" id="KW-1185">Reference proteome</keyword>
<comment type="caution">
    <text evidence="7">The sequence shown here is derived from an EMBL/GenBank/DDBJ whole genome shotgun (WGS) entry which is preliminary data.</text>
</comment>
<evidence type="ECO:0000256" key="3">
    <source>
        <dbReference type="ARBA" id="ARBA00022692"/>
    </source>
</evidence>
<keyword evidence="3 6" id="KW-0812">Transmembrane</keyword>
<dbReference type="GeneID" id="75828688"/>
<dbReference type="RefSeq" id="XP_051363869.1">
    <property type="nucleotide sequence ID" value="XM_051504785.1"/>
</dbReference>
<evidence type="ECO:0000256" key="4">
    <source>
        <dbReference type="ARBA" id="ARBA00022989"/>
    </source>
</evidence>
<gene>
    <name evidence="7" type="ORF">J7T54_002175</name>
</gene>
<protein>
    <submittedName>
        <fullName evidence="7">Plasma membrane proteolipid 3</fullName>
    </submittedName>
</protein>
<reference evidence="7" key="1">
    <citation type="journal article" date="2021" name="J Fungi (Basel)">
        <title>Genomic and Metabolomic Analyses of the Marine Fungus Emericellopsis cladophorae: Insights into Saltwater Adaptability Mechanisms and Its Biosynthetic Potential.</title>
        <authorList>
            <person name="Goncalves M.F.M."/>
            <person name="Hilario S."/>
            <person name="Van de Peer Y."/>
            <person name="Esteves A.C."/>
            <person name="Alves A."/>
        </authorList>
    </citation>
    <scope>NUCLEOTIDE SEQUENCE</scope>
    <source>
        <strain evidence="7">MUM 19.33</strain>
    </source>
</reference>
<sequence length="101" mass="10857">MGGFVAVILVIVNLFLFVLAGCGMDLLINILLTILGYFPGILHGFYVIWVYYDRREQAALGQPAPNNAPGIYSEKVQAGGRRYGTMGRPAPSAPAPAPAYN</sequence>